<dbReference type="InterPro" id="IPR001314">
    <property type="entry name" value="Peptidase_S1A"/>
</dbReference>
<evidence type="ECO:0000259" key="7">
    <source>
        <dbReference type="PROSITE" id="PS50240"/>
    </source>
</evidence>
<evidence type="ECO:0000313" key="10">
    <source>
        <dbReference type="Proteomes" id="UP000824540"/>
    </source>
</evidence>
<dbReference type="PANTHER" id="PTHR46160:SF9">
    <property type="entry name" value="PROTEIN PRY2-RELATED"/>
    <property type="match status" value="1"/>
</dbReference>
<evidence type="ECO:0000313" key="9">
    <source>
        <dbReference type="EMBL" id="KAG9350040.1"/>
    </source>
</evidence>
<dbReference type="SMART" id="SM00539">
    <property type="entry name" value="NIDO"/>
    <property type="match status" value="2"/>
</dbReference>
<dbReference type="PANTHER" id="PTHR46160">
    <property type="entry name" value="ALPHA-TECTORIN-RELATED"/>
    <property type="match status" value="1"/>
</dbReference>
<protein>
    <submittedName>
        <fullName evidence="9">Uncharacterized protein</fullName>
    </submittedName>
</protein>
<feature type="chain" id="PRO_5035782639" evidence="6">
    <location>
        <begin position="22"/>
        <end position="768"/>
    </location>
</feature>
<dbReference type="InterPro" id="IPR043504">
    <property type="entry name" value="Peptidase_S1_PA_chymotrypsin"/>
</dbReference>
<feature type="domain" description="NIDO" evidence="8">
    <location>
        <begin position="585"/>
        <end position="720"/>
    </location>
</feature>
<feature type="domain" description="Peptidase S1" evidence="7">
    <location>
        <begin position="34"/>
        <end position="264"/>
    </location>
</feature>
<dbReference type="SUPFAM" id="SSF50494">
    <property type="entry name" value="Trypsin-like serine proteases"/>
    <property type="match status" value="1"/>
</dbReference>
<evidence type="ECO:0000256" key="5">
    <source>
        <dbReference type="RuleBase" id="RU363034"/>
    </source>
</evidence>
<dbReference type="PROSITE" id="PS51220">
    <property type="entry name" value="NIDO"/>
    <property type="match status" value="2"/>
</dbReference>
<dbReference type="PRINTS" id="PR00722">
    <property type="entry name" value="CHYMOTRYPSIN"/>
</dbReference>
<keyword evidence="3 5" id="KW-0378">Hydrolase</keyword>
<organism evidence="9 10">
    <name type="scientific">Albula glossodonta</name>
    <name type="common">roundjaw bonefish</name>
    <dbReference type="NCBI Taxonomy" id="121402"/>
    <lineage>
        <taxon>Eukaryota</taxon>
        <taxon>Metazoa</taxon>
        <taxon>Chordata</taxon>
        <taxon>Craniata</taxon>
        <taxon>Vertebrata</taxon>
        <taxon>Euteleostomi</taxon>
        <taxon>Actinopterygii</taxon>
        <taxon>Neopterygii</taxon>
        <taxon>Teleostei</taxon>
        <taxon>Albuliformes</taxon>
        <taxon>Albulidae</taxon>
        <taxon>Albula</taxon>
    </lineage>
</organism>
<dbReference type="Proteomes" id="UP000824540">
    <property type="component" value="Unassembled WGS sequence"/>
</dbReference>
<evidence type="ECO:0000256" key="2">
    <source>
        <dbReference type="ARBA" id="ARBA00022729"/>
    </source>
</evidence>
<gene>
    <name evidence="9" type="ORF">JZ751_026393</name>
</gene>
<keyword evidence="4" id="KW-1015">Disulfide bond</keyword>
<dbReference type="OrthoDB" id="6236007at2759"/>
<dbReference type="EMBL" id="JAFBMS010000008">
    <property type="protein sequence ID" value="KAG9350040.1"/>
    <property type="molecule type" value="Genomic_DNA"/>
</dbReference>
<sequence length="768" mass="84885">MGFLQTLCVLPLLLLMKESSALPECGIPPLNTRIVGGGDAPDGNWPWQASIHSLGFHLCGGSLITDEWVMSAAHCFTSPNAFLYNVYLGRQSQEGSNPHEVSIGVIQIINHPDYDENTNDNDIALLRLASPVSFTNYIRPVCLAANDSFFGTGTESWITGWGAILEGVPLPSPQILQEVAVPVIENQMCNNYIPVTDNMICSGLLEGGRDSCQGDSGGPMVSKQETVWVQSGIVSFGFGCARPLSPGVYTRVSRYQTWISSQISGDQPGFVTFFSNGTGINFTNIDPPFQPPNFYPFGILTGDIPSSISDDGSSPVIYTNARFLFFGTTTRQLYVNHNGHLTFFQPSDATQPLLFPSYPREDIIAPLWTDLDNSVGGNIYFRQVTRGNLLQQATNDINQYFPDVEFNATWVFIATWDRVPYYQENGQETTFQVVLISNGDLSFVLMNYADIGPTNQSVQAGYDAINSTNHFQILDNLQENIIALNYTSNVNETGRWVFRTDSCFNDCAFSGQFYPFGVSSGDTVNPPDDDGSSLLIQLNETFPVFERRYRQLYVNNNGFISFDHPSSTFSPPSFPSNSGRDVIAPFWTDLDNRQSGIISYRQVTSGYLLQQATNDINQYFQDTEFSASWVFIATWDRVAYFPVTGTETSFQVVLISNGSQSFTLMNYGRISPNNHPAQAGYDTSNSAHHFTIPGSSKISDLPFTSNVNVTGRWAFHTGSPCQSNAKAVLRVKIKAKSRIQNPNNPSLTQMIREELINQASLANITCST</sequence>
<reference evidence="9" key="1">
    <citation type="thesis" date="2021" institute="BYU ScholarsArchive" country="Provo, UT, USA">
        <title>Applications of and Algorithms for Genome Assembly and Genomic Analyses with an Emphasis on Marine Teleosts.</title>
        <authorList>
            <person name="Pickett B.D."/>
        </authorList>
    </citation>
    <scope>NUCLEOTIDE SEQUENCE</scope>
    <source>
        <strain evidence="9">HI-2016</strain>
    </source>
</reference>
<proteinExistence type="predicted"/>
<dbReference type="GO" id="GO:0006508">
    <property type="term" value="P:proteolysis"/>
    <property type="evidence" value="ECO:0007669"/>
    <property type="project" value="UniProtKB-KW"/>
</dbReference>
<dbReference type="InterPro" id="IPR009003">
    <property type="entry name" value="Peptidase_S1_PA"/>
</dbReference>
<dbReference type="InterPro" id="IPR052749">
    <property type="entry name" value="Alpha-tectorin"/>
</dbReference>
<comment type="caution">
    <text evidence="9">The sequence shown here is derived from an EMBL/GenBank/DDBJ whole genome shotgun (WGS) entry which is preliminary data.</text>
</comment>
<feature type="domain" description="NIDO" evidence="8">
    <location>
        <begin position="366"/>
        <end position="503"/>
    </location>
</feature>
<dbReference type="Pfam" id="PF06119">
    <property type="entry name" value="NIDO"/>
    <property type="match status" value="2"/>
</dbReference>
<dbReference type="PROSITE" id="PS00134">
    <property type="entry name" value="TRYPSIN_HIS"/>
    <property type="match status" value="1"/>
</dbReference>
<feature type="signal peptide" evidence="6">
    <location>
        <begin position="1"/>
        <end position="21"/>
    </location>
</feature>
<evidence type="ECO:0000256" key="3">
    <source>
        <dbReference type="ARBA" id="ARBA00022801"/>
    </source>
</evidence>
<dbReference type="FunFam" id="2.40.10.10:FF:000024">
    <property type="entry name" value="Serine protease 53"/>
    <property type="match status" value="1"/>
</dbReference>
<evidence type="ECO:0000256" key="4">
    <source>
        <dbReference type="ARBA" id="ARBA00023157"/>
    </source>
</evidence>
<dbReference type="SMART" id="SM00020">
    <property type="entry name" value="Tryp_SPc"/>
    <property type="match status" value="1"/>
</dbReference>
<dbReference type="InterPro" id="IPR001254">
    <property type="entry name" value="Trypsin_dom"/>
</dbReference>
<dbReference type="PROSITE" id="PS50240">
    <property type="entry name" value="TRYPSIN_DOM"/>
    <property type="match status" value="1"/>
</dbReference>
<keyword evidence="10" id="KW-1185">Reference proteome</keyword>
<keyword evidence="1 5" id="KW-0645">Protease</keyword>
<accession>A0A8T2PDC0</accession>
<dbReference type="Gene3D" id="2.40.10.10">
    <property type="entry name" value="Trypsin-like serine proteases"/>
    <property type="match status" value="1"/>
</dbReference>
<evidence type="ECO:0000256" key="6">
    <source>
        <dbReference type="SAM" id="SignalP"/>
    </source>
</evidence>
<dbReference type="GO" id="GO:0007160">
    <property type="term" value="P:cell-matrix adhesion"/>
    <property type="evidence" value="ECO:0007669"/>
    <property type="project" value="InterPro"/>
</dbReference>
<dbReference type="CDD" id="cd00190">
    <property type="entry name" value="Tryp_SPc"/>
    <property type="match status" value="1"/>
</dbReference>
<dbReference type="GO" id="GO:0004252">
    <property type="term" value="F:serine-type endopeptidase activity"/>
    <property type="evidence" value="ECO:0007669"/>
    <property type="project" value="InterPro"/>
</dbReference>
<evidence type="ECO:0000256" key="1">
    <source>
        <dbReference type="ARBA" id="ARBA00022670"/>
    </source>
</evidence>
<dbReference type="AlphaFoldDB" id="A0A8T2PDC0"/>
<dbReference type="Pfam" id="PF00089">
    <property type="entry name" value="Trypsin"/>
    <property type="match status" value="1"/>
</dbReference>
<dbReference type="PROSITE" id="PS00135">
    <property type="entry name" value="TRYPSIN_SER"/>
    <property type="match status" value="1"/>
</dbReference>
<dbReference type="InterPro" id="IPR018114">
    <property type="entry name" value="TRYPSIN_HIS"/>
</dbReference>
<name>A0A8T2PDC0_9TELE</name>
<dbReference type="InterPro" id="IPR003886">
    <property type="entry name" value="NIDO_dom"/>
</dbReference>
<evidence type="ECO:0000259" key="8">
    <source>
        <dbReference type="PROSITE" id="PS51220"/>
    </source>
</evidence>
<dbReference type="InterPro" id="IPR033116">
    <property type="entry name" value="TRYPSIN_SER"/>
</dbReference>
<keyword evidence="5" id="KW-0720">Serine protease</keyword>
<keyword evidence="2 6" id="KW-0732">Signal</keyword>